<dbReference type="SUPFAM" id="SSF52540">
    <property type="entry name" value="P-loop containing nucleoside triphosphate hydrolases"/>
    <property type="match status" value="2"/>
</dbReference>
<evidence type="ECO:0000259" key="5">
    <source>
        <dbReference type="PROSITE" id="PS50893"/>
    </source>
</evidence>
<feature type="domain" description="ABC transporter" evidence="5">
    <location>
        <begin position="42"/>
        <end position="369"/>
    </location>
</feature>
<gene>
    <name evidence="6" type="ORF">BDV98DRAFT_543798</name>
</gene>
<dbReference type="PANTHER" id="PTHR19211">
    <property type="entry name" value="ATP-BINDING TRANSPORT PROTEIN-RELATED"/>
    <property type="match status" value="1"/>
</dbReference>
<keyword evidence="2" id="KW-0547">Nucleotide-binding</keyword>
<organism evidence="6 7">
    <name type="scientific">Pterulicium gracile</name>
    <dbReference type="NCBI Taxonomy" id="1884261"/>
    <lineage>
        <taxon>Eukaryota</taxon>
        <taxon>Fungi</taxon>
        <taxon>Dikarya</taxon>
        <taxon>Basidiomycota</taxon>
        <taxon>Agaricomycotina</taxon>
        <taxon>Agaricomycetes</taxon>
        <taxon>Agaricomycetidae</taxon>
        <taxon>Agaricales</taxon>
        <taxon>Pleurotineae</taxon>
        <taxon>Pterulaceae</taxon>
        <taxon>Pterulicium</taxon>
    </lineage>
</organism>
<dbReference type="CDD" id="cd03221">
    <property type="entry name" value="ABCF_EF-3"/>
    <property type="match status" value="1"/>
</dbReference>
<dbReference type="STRING" id="1884261.A0A5C3QWE9"/>
<dbReference type="FunFam" id="3.40.50.300:FF:000011">
    <property type="entry name" value="Putative ABC transporter ATP-binding component"/>
    <property type="match status" value="1"/>
</dbReference>
<dbReference type="PANTHER" id="PTHR19211:SF135">
    <property type="entry name" value="ATPASE, PUTATIVE (AFU_ORTHOLOGUE AFUA_1G16440)-RELATED"/>
    <property type="match status" value="1"/>
</dbReference>
<proteinExistence type="predicted"/>
<evidence type="ECO:0000313" key="6">
    <source>
        <dbReference type="EMBL" id="TFL04689.1"/>
    </source>
</evidence>
<dbReference type="OrthoDB" id="2110130at2759"/>
<dbReference type="InterPro" id="IPR017871">
    <property type="entry name" value="ABC_transporter-like_CS"/>
</dbReference>
<dbReference type="PROSITE" id="PS00211">
    <property type="entry name" value="ABC_TRANSPORTER_1"/>
    <property type="match status" value="1"/>
</dbReference>
<dbReference type="InterPro" id="IPR050611">
    <property type="entry name" value="ABCF"/>
</dbReference>
<feature type="compositionally biased region" description="Acidic residues" evidence="4">
    <location>
        <begin position="671"/>
        <end position="689"/>
    </location>
</feature>
<feature type="compositionally biased region" description="Basic residues" evidence="4">
    <location>
        <begin position="1"/>
        <end position="12"/>
    </location>
</feature>
<dbReference type="GO" id="GO:0005524">
    <property type="term" value="F:ATP binding"/>
    <property type="evidence" value="ECO:0007669"/>
    <property type="project" value="UniProtKB-KW"/>
</dbReference>
<evidence type="ECO:0000256" key="2">
    <source>
        <dbReference type="ARBA" id="ARBA00022741"/>
    </source>
</evidence>
<feature type="region of interest" description="Disordered" evidence="4">
    <location>
        <begin position="667"/>
        <end position="695"/>
    </location>
</feature>
<name>A0A5C3QWE9_9AGAR</name>
<keyword evidence="1" id="KW-0677">Repeat</keyword>
<dbReference type="Pfam" id="PF00005">
    <property type="entry name" value="ABC_tran"/>
    <property type="match status" value="2"/>
</dbReference>
<evidence type="ECO:0000256" key="3">
    <source>
        <dbReference type="ARBA" id="ARBA00022840"/>
    </source>
</evidence>
<feature type="region of interest" description="Disordered" evidence="4">
    <location>
        <begin position="1"/>
        <end position="20"/>
    </location>
</feature>
<dbReference type="Gene3D" id="3.40.50.300">
    <property type="entry name" value="P-loop containing nucleotide triphosphate hydrolases"/>
    <property type="match status" value="2"/>
</dbReference>
<dbReference type="InterPro" id="IPR003439">
    <property type="entry name" value="ABC_transporter-like_ATP-bd"/>
</dbReference>
<dbReference type="GO" id="GO:0016887">
    <property type="term" value="F:ATP hydrolysis activity"/>
    <property type="evidence" value="ECO:0007669"/>
    <property type="project" value="InterPro"/>
</dbReference>
<keyword evidence="3" id="KW-0067">ATP-binding</keyword>
<evidence type="ECO:0000313" key="7">
    <source>
        <dbReference type="Proteomes" id="UP000305067"/>
    </source>
</evidence>
<reference evidence="6 7" key="1">
    <citation type="journal article" date="2019" name="Nat. Ecol. Evol.">
        <title>Megaphylogeny resolves global patterns of mushroom evolution.</title>
        <authorList>
            <person name="Varga T."/>
            <person name="Krizsan K."/>
            <person name="Foldi C."/>
            <person name="Dima B."/>
            <person name="Sanchez-Garcia M."/>
            <person name="Sanchez-Ramirez S."/>
            <person name="Szollosi G.J."/>
            <person name="Szarkandi J.G."/>
            <person name="Papp V."/>
            <person name="Albert L."/>
            <person name="Andreopoulos W."/>
            <person name="Angelini C."/>
            <person name="Antonin V."/>
            <person name="Barry K.W."/>
            <person name="Bougher N.L."/>
            <person name="Buchanan P."/>
            <person name="Buyck B."/>
            <person name="Bense V."/>
            <person name="Catcheside P."/>
            <person name="Chovatia M."/>
            <person name="Cooper J."/>
            <person name="Damon W."/>
            <person name="Desjardin D."/>
            <person name="Finy P."/>
            <person name="Geml J."/>
            <person name="Haridas S."/>
            <person name="Hughes K."/>
            <person name="Justo A."/>
            <person name="Karasinski D."/>
            <person name="Kautmanova I."/>
            <person name="Kiss B."/>
            <person name="Kocsube S."/>
            <person name="Kotiranta H."/>
            <person name="LaButti K.M."/>
            <person name="Lechner B.E."/>
            <person name="Liimatainen K."/>
            <person name="Lipzen A."/>
            <person name="Lukacs Z."/>
            <person name="Mihaltcheva S."/>
            <person name="Morgado L.N."/>
            <person name="Niskanen T."/>
            <person name="Noordeloos M.E."/>
            <person name="Ohm R.A."/>
            <person name="Ortiz-Santana B."/>
            <person name="Ovrebo C."/>
            <person name="Racz N."/>
            <person name="Riley R."/>
            <person name="Savchenko A."/>
            <person name="Shiryaev A."/>
            <person name="Soop K."/>
            <person name="Spirin V."/>
            <person name="Szebenyi C."/>
            <person name="Tomsovsky M."/>
            <person name="Tulloss R.E."/>
            <person name="Uehling J."/>
            <person name="Grigoriev I.V."/>
            <person name="Vagvolgyi C."/>
            <person name="Papp T."/>
            <person name="Martin F.M."/>
            <person name="Miettinen O."/>
            <person name="Hibbett D.S."/>
            <person name="Nagy L.G."/>
        </authorList>
    </citation>
    <scope>NUCLEOTIDE SEQUENCE [LARGE SCALE GENOMIC DNA]</scope>
    <source>
        <strain evidence="6 7">CBS 309.79</strain>
    </source>
</reference>
<dbReference type="InterPro" id="IPR003593">
    <property type="entry name" value="AAA+_ATPase"/>
</dbReference>
<sequence>MSSKSKAAKSARKSTAQPGMIMATSQTSRFHVDTLSNLSKEIDLHQVNITIGTKDILVDSPLRLKANVRHGLIGRNGQGKSTIMKALAEKLIPGVPENLRILLVGQTESEDLKDGGDLTVVEVVVKSDTRREGLLAEQRTLSSASEAETDQKLLEALTFVRHSRAVTELELARKIAAKRSGARGSEARKQLIISEKKVDELEAQLSGIKAGDAELLTPERLAGAHTATNELLAEVQGALDTMGSDATDSNARVILLGLGFSQEQLDSPFSQLSGGWRSRCTLGSALMQKPDVLILDEPTNYLDIPSVIWLERYLLDLDDTTLLLVAHDRAFLDTVTTETIVLRNQTLATFEGAVSMYERATAKKHKSQVRQRDALDKKREAVEKTISDAKSMARKTGDDNKAKLAKTRQKKLDDRWGAEVNDKGHRFKLNRDLGGYHLTSRGAITVESTDPPVHLPFPDPEDLRFPGSLCSAQNVSFRYTRTGALVLENVTLTIHPGERVAIVGKNGEGKSTLVKLLIGQLKPSAGTVERHPRLRIGYYSQLSVEELSDPKVAGESSLSFFLEQLQRRYSVQLDEGSARAFLGSFGLQGATATNPIGTLSGGQKVRLALGLVVYPAPDLLVLDEVSTHLDMDTVIALMRALRSFKGGILLVSHDRHLVQAVVEGAPLIPPGDDDGQVDDDDDGLSEDEGDVKTGKTYRVGPKARFKLLEGGVNDYVAIIERRLNK</sequence>
<dbReference type="EMBL" id="ML178818">
    <property type="protein sequence ID" value="TFL04689.1"/>
    <property type="molecule type" value="Genomic_DNA"/>
</dbReference>
<dbReference type="InterPro" id="IPR027417">
    <property type="entry name" value="P-loop_NTPase"/>
</dbReference>
<accession>A0A5C3QWE9</accession>
<feature type="domain" description="ABC transporter" evidence="5">
    <location>
        <begin position="470"/>
        <end position="697"/>
    </location>
</feature>
<keyword evidence="7" id="KW-1185">Reference proteome</keyword>
<keyword evidence="6" id="KW-0378">Hydrolase</keyword>
<dbReference type="PROSITE" id="PS50893">
    <property type="entry name" value="ABC_TRANSPORTER_2"/>
    <property type="match status" value="2"/>
</dbReference>
<protein>
    <submittedName>
        <fullName evidence="6">P-loop containing nucleoside triphosphate hydrolase protein</fullName>
    </submittedName>
</protein>
<evidence type="ECO:0000256" key="4">
    <source>
        <dbReference type="SAM" id="MobiDB-lite"/>
    </source>
</evidence>
<dbReference type="SMART" id="SM00382">
    <property type="entry name" value="AAA"/>
    <property type="match status" value="2"/>
</dbReference>
<evidence type="ECO:0000256" key="1">
    <source>
        <dbReference type="ARBA" id="ARBA00022737"/>
    </source>
</evidence>
<dbReference type="Proteomes" id="UP000305067">
    <property type="component" value="Unassembled WGS sequence"/>
</dbReference>
<dbReference type="AlphaFoldDB" id="A0A5C3QWE9"/>